<dbReference type="InterPro" id="IPR005194">
    <property type="entry name" value="Glyco_hydro_65_C"/>
</dbReference>
<dbReference type="EMBL" id="AYYK01000008">
    <property type="protein sequence ID" value="KRM78954.1"/>
    <property type="molecule type" value="Genomic_DNA"/>
</dbReference>
<dbReference type="Gene3D" id="2.60.420.10">
    <property type="entry name" value="Maltose phosphorylase, domain 3"/>
    <property type="match status" value="1"/>
</dbReference>
<dbReference type="GO" id="GO:0030246">
    <property type="term" value="F:carbohydrate binding"/>
    <property type="evidence" value="ECO:0007669"/>
    <property type="project" value="InterPro"/>
</dbReference>
<dbReference type="Pfam" id="PF03632">
    <property type="entry name" value="Glyco_hydro_65m"/>
    <property type="match status" value="1"/>
</dbReference>
<dbReference type="Gene3D" id="1.50.10.10">
    <property type="match status" value="1"/>
</dbReference>
<dbReference type="PANTHER" id="PTHR11051">
    <property type="entry name" value="GLYCOSYL HYDROLASE-RELATED"/>
    <property type="match status" value="1"/>
</dbReference>
<dbReference type="InterPro" id="IPR005195">
    <property type="entry name" value="Glyco_hydro_65_M"/>
</dbReference>
<dbReference type="PANTHER" id="PTHR11051:SF8">
    <property type="entry name" value="PROTEIN-GLUCOSYLGALACTOSYLHYDROXYLYSINE GLUCOSIDASE"/>
    <property type="match status" value="1"/>
</dbReference>
<evidence type="ECO:0000313" key="10">
    <source>
        <dbReference type="Proteomes" id="UP000051813"/>
    </source>
</evidence>
<dbReference type="Gene3D" id="2.70.98.40">
    <property type="entry name" value="Glycoside hydrolase, family 65, N-terminal domain"/>
    <property type="match status" value="1"/>
</dbReference>
<dbReference type="InterPro" id="IPR008928">
    <property type="entry name" value="6-hairpin_glycosidase_sf"/>
</dbReference>
<dbReference type="Proteomes" id="UP000051813">
    <property type="component" value="Unassembled WGS sequence"/>
</dbReference>
<evidence type="ECO:0000259" key="8">
    <source>
        <dbReference type="Pfam" id="PF03636"/>
    </source>
</evidence>
<evidence type="ECO:0000256" key="3">
    <source>
        <dbReference type="ARBA" id="ARBA00022679"/>
    </source>
</evidence>
<sequence>MTNDWQIEYKNTQSSDAESYGQESLLTLGNGYLGWRGAPIMSTFNENHYPGLYVAGVFNQTTTPLAGKNIINEDLVNLPNPQLLELEIDDQKIDFNPIIRDSILNMKDGTLTEKCIFQLVQGNVQVTTTKAVDPIHYHQFVEHIEVITDFHASLKASAIIDGTITNQNVKRYRDFNSQEFQVIETNNHYLHARTLTSKIDLVVGATLHSNHFSTQTNYQHQKVVDTITAAMIPGEPLIMDRVMAVATSYENNNPIATVLQSLNRANYNKILNTSQSYWQKIWSTNDIQVKSTTKDLQKLIRLNIFHLHQAAQHNANQYLDASVGSRALTGEGYRGHIFWDELFVIPYYTANEPETAYDILQYRLKRLTAAKNNAALENEAGAMYPWQSGMYGDEQAQIIHLNPVDNSWIPDNSRLQRHVSLAIIYNLWIYTHLTNDYRLLNNGGLNVLMETSKFWLNKVHLEDGKYHLTGIMGPDEFHEAYPNANTAGIRDNAYTNIMLTWSLNWLLSLKNNPQVNFNEIATKTQFDAALLQKAYNVANNLALYVNQQGVVEQYAGYFDLKEIDFAAYIKKYGDIHRIDRLLKAEGKSSNDYQANKQADFLMLIYNLGVKATKNLINQLGYQLPSNWLTANRDYYLARTVHGSTTSRPVFSGIDVILGDNQRATEFLETAIKSDYDDIQGGTTAEGIHIGVMGETLATIQTNFAGVDLRGNQITINPQLPKSWQRLCFTQHFRGVLFNFNLTRKSVIIKADQDTKINIQGNEIKLKQGQSQTVELAERNK</sequence>
<comment type="similarity">
    <text evidence="1">Belongs to the glycosyl hydrolase 65 family.</text>
</comment>
<dbReference type="InterPro" id="IPR005196">
    <property type="entry name" value="Glyco_hydro_65_N"/>
</dbReference>
<dbReference type="GO" id="GO:0005975">
    <property type="term" value="P:carbohydrate metabolic process"/>
    <property type="evidence" value="ECO:0007669"/>
    <property type="project" value="InterPro"/>
</dbReference>
<keyword evidence="10" id="KW-1185">Reference proteome</keyword>
<dbReference type="GO" id="GO:0016757">
    <property type="term" value="F:glycosyltransferase activity"/>
    <property type="evidence" value="ECO:0007669"/>
    <property type="project" value="UniProtKB-KW"/>
</dbReference>
<dbReference type="InterPro" id="IPR017045">
    <property type="entry name" value="Malt_Pase/Glycosyl_Hdrlase"/>
</dbReference>
<proteinExistence type="inferred from homology"/>
<evidence type="ECO:0000256" key="2">
    <source>
        <dbReference type="ARBA" id="ARBA00022676"/>
    </source>
</evidence>
<dbReference type="Pfam" id="PF03633">
    <property type="entry name" value="Glyco_hydro_65C"/>
    <property type="match status" value="1"/>
</dbReference>
<dbReference type="Pfam" id="PF03636">
    <property type="entry name" value="Glyco_hydro_65N"/>
    <property type="match status" value="1"/>
</dbReference>
<dbReference type="SUPFAM" id="SSF48208">
    <property type="entry name" value="Six-hairpin glycosidases"/>
    <property type="match status" value="1"/>
</dbReference>
<keyword evidence="3" id="KW-0808">Transferase</keyword>
<evidence type="ECO:0000256" key="5">
    <source>
        <dbReference type="PIRSR" id="PIRSR036289-51"/>
    </source>
</evidence>
<feature type="binding site" evidence="5">
    <location>
        <begin position="339"/>
        <end position="340"/>
    </location>
    <ligand>
        <name>substrate</name>
    </ligand>
</feature>
<feature type="binding site" evidence="5">
    <location>
        <begin position="596"/>
        <end position="597"/>
    </location>
    <ligand>
        <name>substrate</name>
    </ligand>
</feature>
<feature type="domain" description="Glycoside hydrolase family 65 C-terminal" evidence="7">
    <location>
        <begin position="708"/>
        <end position="765"/>
    </location>
</feature>
<organism evidence="9 10">
    <name type="scientific">Lapidilactobacillus dextrinicus DSM 20335</name>
    <dbReference type="NCBI Taxonomy" id="1423738"/>
    <lineage>
        <taxon>Bacteria</taxon>
        <taxon>Bacillati</taxon>
        <taxon>Bacillota</taxon>
        <taxon>Bacilli</taxon>
        <taxon>Lactobacillales</taxon>
        <taxon>Lactobacillaceae</taxon>
        <taxon>Lapidilactobacillus</taxon>
    </lineage>
</organism>
<reference evidence="9 10" key="1">
    <citation type="journal article" date="2015" name="Genome Announc.">
        <title>Expanding the biotechnology potential of lactobacilli through comparative genomics of 213 strains and associated genera.</title>
        <authorList>
            <person name="Sun Z."/>
            <person name="Harris H.M."/>
            <person name="McCann A."/>
            <person name="Guo C."/>
            <person name="Argimon S."/>
            <person name="Zhang W."/>
            <person name="Yang X."/>
            <person name="Jeffery I.B."/>
            <person name="Cooney J.C."/>
            <person name="Kagawa T.F."/>
            <person name="Liu W."/>
            <person name="Song Y."/>
            <person name="Salvetti E."/>
            <person name="Wrobel A."/>
            <person name="Rasinkangas P."/>
            <person name="Parkhill J."/>
            <person name="Rea M.C."/>
            <person name="O'Sullivan O."/>
            <person name="Ritari J."/>
            <person name="Douillard F.P."/>
            <person name="Paul Ross R."/>
            <person name="Yang R."/>
            <person name="Briner A.E."/>
            <person name="Felis G.E."/>
            <person name="de Vos W.M."/>
            <person name="Barrangou R."/>
            <person name="Klaenhammer T.R."/>
            <person name="Caufield P.W."/>
            <person name="Cui Y."/>
            <person name="Zhang H."/>
            <person name="O'Toole P.W."/>
        </authorList>
    </citation>
    <scope>NUCLEOTIDE SEQUENCE [LARGE SCALE GENOMIC DNA]</scope>
    <source>
        <strain evidence="9 10">DSM 20335</strain>
    </source>
</reference>
<dbReference type="GO" id="GO:0004553">
    <property type="term" value="F:hydrolase activity, hydrolyzing O-glycosyl compounds"/>
    <property type="evidence" value="ECO:0007669"/>
    <property type="project" value="TreeGrafter"/>
</dbReference>
<evidence type="ECO:0000256" key="4">
    <source>
        <dbReference type="PIRSR" id="PIRSR036289-50"/>
    </source>
</evidence>
<dbReference type="PATRIC" id="fig|1423738.3.peg.111"/>
<name>A0A0R2BIA3_9LACO</name>
<evidence type="ECO:0000259" key="7">
    <source>
        <dbReference type="Pfam" id="PF03633"/>
    </source>
</evidence>
<comment type="caution">
    <text evidence="9">The sequence shown here is derived from an EMBL/GenBank/DDBJ whole genome shotgun (WGS) entry which is preliminary data.</text>
</comment>
<feature type="domain" description="Glycoside hydrolase family 65 central catalytic" evidence="6">
    <location>
        <begin position="301"/>
        <end position="696"/>
    </location>
</feature>
<dbReference type="InterPro" id="IPR037018">
    <property type="entry name" value="GH65_N"/>
</dbReference>
<dbReference type="RefSeq" id="WP_057756397.1">
    <property type="nucleotide sequence ID" value="NZ_AYYK01000008.1"/>
</dbReference>
<dbReference type="STRING" id="1423738.FC84_GL000109"/>
<dbReference type="InterPro" id="IPR012341">
    <property type="entry name" value="6hp_glycosidase-like_sf"/>
</dbReference>
<protein>
    <submittedName>
        <fullName evidence="9">Trehalose 6-phosphate phosphorylase</fullName>
    </submittedName>
</protein>
<feature type="domain" description="Glycoside hydrolase family 65 N-terminal" evidence="8">
    <location>
        <begin position="15"/>
        <end position="248"/>
    </location>
</feature>
<evidence type="ECO:0000259" key="6">
    <source>
        <dbReference type="Pfam" id="PF03632"/>
    </source>
</evidence>
<dbReference type="AlphaFoldDB" id="A0A0R2BIA3"/>
<dbReference type="OrthoDB" id="9758855at2"/>
<dbReference type="SUPFAM" id="SSF74650">
    <property type="entry name" value="Galactose mutarotase-like"/>
    <property type="match status" value="1"/>
</dbReference>
<gene>
    <name evidence="9" type="ORF">FC84_GL000109</name>
</gene>
<accession>A0A0R2BIA3</accession>
<evidence type="ECO:0000313" key="9">
    <source>
        <dbReference type="EMBL" id="KRM78954.1"/>
    </source>
</evidence>
<dbReference type="InterPro" id="IPR011013">
    <property type="entry name" value="Gal_mutarotase_sf_dom"/>
</dbReference>
<dbReference type="PIRSF" id="PIRSF036289">
    <property type="entry name" value="Glycosyl_hydrolase_malt_phosph"/>
    <property type="match status" value="1"/>
</dbReference>
<feature type="active site" description="Proton donor" evidence="4">
    <location>
        <position position="476"/>
    </location>
</feature>
<keyword evidence="2" id="KW-0328">Glycosyltransferase</keyword>
<evidence type="ECO:0000256" key="1">
    <source>
        <dbReference type="ARBA" id="ARBA00006768"/>
    </source>
</evidence>